<dbReference type="SUPFAM" id="SSF48208">
    <property type="entry name" value="Six-hairpin glycosidases"/>
    <property type="match status" value="1"/>
</dbReference>
<proteinExistence type="predicted"/>
<evidence type="ECO:0000256" key="4">
    <source>
        <dbReference type="SAM" id="MobiDB-lite"/>
    </source>
</evidence>
<dbReference type="InterPro" id="IPR035398">
    <property type="entry name" value="Bac_rhamnosid_C"/>
</dbReference>
<dbReference type="Gene3D" id="1.50.10.10">
    <property type="match status" value="1"/>
</dbReference>
<dbReference type="Pfam" id="PF05592">
    <property type="entry name" value="Bac_rhamnosid"/>
    <property type="match status" value="1"/>
</dbReference>
<gene>
    <name evidence="9" type="ORF">RCO7_03962</name>
</gene>
<dbReference type="Gene3D" id="2.60.40.10">
    <property type="entry name" value="Immunoglobulins"/>
    <property type="match status" value="1"/>
</dbReference>
<feature type="domain" description="Alpha-L-rhamnosidase six-hairpin glycosidase" evidence="7">
    <location>
        <begin position="438"/>
        <end position="786"/>
    </location>
</feature>
<dbReference type="Gene3D" id="2.60.120.260">
    <property type="entry name" value="Galactose-binding domain-like"/>
    <property type="match status" value="2"/>
</dbReference>
<comment type="catalytic activity">
    <reaction evidence="1">
        <text>Hydrolysis of terminal non-reducing alpha-L-rhamnose residues in alpha-L-rhamnosides.</text>
        <dbReference type="EC" id="3.2.1.40"/>
    </reaction>
</comment>
<evidence type="ECO:0000259" key="6">
    <source>
        <dbReference type="Pfam" id="PF08531"/>
    </source>
</evidence>
<reference evidence="10" key="1">
    <citation type="submission" date="2016-03" db="EMBL/GenBank/DDBJ databases">
        <authorList>
            <person name="Ploux O."/>
        </authorList>
    </citation>
    <scope>NUCLEOTIDE SEQUENCE [LARGE SCALE GENOMIC DNA]</scope>
    <source>
        <strain evidence="10">UK7</strain>
    </source>
</reference>
<dbReference type="STRING" id="914237.A0A1E1L5M0"/>
<name>A0A1E1L5M0_9HELO</name>
<feature type="domain" description="Alpha-L-rhamnosidase concanavalin-like" evidence="5">
    <location>
        <begin position="335"/>
        <end position="433"/>
    </location>
</feature>
<dbReference type="AlphaFoldDB" id="A0A1E1L5M0"/>
<dbReference type="InterPro" id="IPR008928">
    <property type="entry name" value="6-hairpin_glycosidase_sf"/>
</dbReference>
<dbReference type="Proteomes" id="UP000178129">
    <property type="component" value="Unassembled WGS sequence"/>
</dbReference>
<dbReference type="InterPro" id="IPR016007">
    <property type="entry name" value="Alpha_rhamnosid"/>
</dbReference>
<feature type="domain" description="Alpha-L-rhamnosidase C-terminal" evidence="8">
    <location>
        <begin position="788"/>
        <end position="864"/>
    </location>
</feature>
<feature type="region of interest" description="Disordered" evidence="4">
    <location>
        <begin position="579"/>
        <end position="606"/>
    </location>
</feature>
<dbReference type="Gene3D" id="2.60.420.10">
    <property type="entry name" value="Maltose phosphorylase, domain 3"/>
    <property type="match status" value="1"/>
</dbReference>
<accession>A0A1E1L5M0</accession>
<dbReference type="InterPro" id="IPR008902">
    <property type="entry name" value="Rhamnosid_concanavalin"/>
</dbReference>
<dbReference type="EMBL" id="FJUW01000036">
    <property type="protein sequence ID" value="CZT05837.1"/>
    <property type="molecule type" value="Genomic_DNA"/>
</dbReference>
<organism evidence="9 10">
    <name type="scientific">Rhynchosporium graminicola</name>
    <dbReference type="NCBI Taxonomy" id="2792576"/>
    <lineage>
        <taxon>Eukaryota</taxon>
        <taxon>Fungi</taxon>
        <taxon>Dikarya</taxon>
        <taxon>Ascomycota</taxon>
        <taxon>Pezizomycotina</taxon>
        <taxon>Leotiomycetes</taxon>
        <taxon>Helotiales</taxon>
        <taxon>Ploettnerulaceae</taxon>
        <taxon>Rhynchosporium</taxon>
    </lineage>
</organism>
<dbReference type="Pfam" id="PF08531">
    <property type="entry name" value="Bac_rhamnosid_N"/>
    <property type="match status" value="1"/>
</dbReference>
<dbReference type="GO" id="GO:0030596">
    <property type="term" value="F:alpha-L-rhamnosidase activity"/>
    <property type="evidence" value="ECO:0007669"/>
    <property type="project" value="UniProtKB-EC"/>
</dbReference>
<evidence type="ECO:0000259" key="8">
    <source>
        <dbReference type="Pfam" id="PF17390"/>
    </source>
</evidence>
<feature type="domain" description="Bacterial alpha-L-rhamnosidase N-terminal" evidence="6">
    <location>
        <begin position="154"/>
        <end position="325"/>
    </location>
</feature>
<keyword evidence="3" id="KW-0378">Hydrolase</keyword>
<dbReference type="SUPFAM" id="SSF49785">
    <property type="entry name" value="Galactose-binding domain-like"/>
    <property type="match status" value="1"/>
</dbReference>
<evidence type="ECO:0000259" key="7">
    <source>
        <dbReference type="Pfam" id="PF17389"/>
    </source>
</evidence>
<dbReference type="InterPro" id="IPR035396">
    <property type="entry name" value="Bac_rhamnosid6H"/>
</dbReference>
<evidence type="ECO:0000256" key="3">
    <source>
        <dbReference type="ARBA" id="ARBA00022801"/>
    </source>
</evidence>
<evidence type="ECO:0000256" key="1">
    <source>
        <dbReference type="ARBA" id="ARBA00001445"/>
    </source>
</evidence>
<evidence type="ECO:0000259" key="5">
    <source>
        <dbReference type="Pfam" id="PF05592"/>
    </source>
</evidence>
<dbReference type="InParanoid" id="A0A1E1L5M0"/>
<dbReference type="InterPro" id="IPR013783">
    <property type="entry name" value="Ig-like_fold"/>
</dbReference>
<dbReference type="InterPro" id="IPR012341">
    <property type="entry name" value="6hp_glycosidase-like_sf"/>
</dbReference>
<dbReference type="EC" id="3.2.1.40" evidence="2"/>
<dbReference type="PIRSF" id="PIRSF010631">
    <property type="entry name" value="A-rhamnsds"/>
    <property type="match status" value="1"/>
</dbReference>
<dbReference type="InterPro" id="IPR008979">
    <property type="entry name" value="Galactose-bd-like_sf"/>
</dbReference>
<evidence type="ECO:0000313" key="10">
    <source>
        <dbReference type="Proteomes" id="UP000178129"/>
    </source>
</evidence>
<comment type="caution">
    <text evidence="9">The sequence shown here is derived from an EMBL/GenBank/DDBJ whole genome shotgun (WGS) entry which is preliminary data.</text>
</comment>
<keyword evidence="10" id="KW-1185">Reference proteome</keyword>
<dbReference type="GO" id="GO:0005975">
    <property type="term" value="P:carbohydrate metabolic process"/>
    <property type="evidence" value="ECO:0007669"/>
    <property type="project" value="InterPro"/>
</dbReference>
<dbReference type="PANTHER" id="PTHR33307">
    <property type="entry name" value="ALPHA-RHAMNOSIDASE (EUROFUNG)"/>
    <property type="match status" value="1"/>
</dbReference>
<feature type="compositionally biased region" description="Acidic residues" evidence="4">
    <location>
        <begin position="584"/>
        <end position="599"/>
    </location>
</feature>
<dbReference type="Pfam" id="PF25788">
    <property type="entry name" value="Ig_Rha78A_N"/>
    <property type="match status" value="1"/>
</dbReference>
<dbReference type="Pfam" id="PF17390">
    <property type="entry name" value="Bac_rhamnosid_C"/>
    <property type="match status" value="1"/>
</dbReference>
<evidence type="ECO:0000313" key="9">
    <source>
        <dbReference type="EMBL" id="CZT05837.1"/>
    </source>
</evidence>
<sequence>MQINLKYERNTIVQVTPVTFEHHQEALGIGQSTPRISWKSIGDEKDWRQTSYELRITLCAGSEKPQTCKVKASDSVLVPWPCAPLKSREAATVQVRVTGPEGSEPTAWSAPSTVEIGLLQKQDWKSHMIAAPRTISTRNSLRPALFRKNFRLSKKIHSARLYATAYGLYEAFINGEKVGDHVLAPGWTAYQYHLNYQTFDVTELLKTGDNVIGAEVGEGWFSGRLGFGGGWRDFYGDKLAVLAQLEVTYEDGTVETIVSDKSWKTSVGGIVSAQIYDGVVYDATQRTPGWSSPSFKDSLWSSATELEFPSAKLQAPEGPPVRKVETVKPKSVFESPSGKTVVDFGQNLVGWLRVQVSGPSDHKIVFTHTEVLENGEIATRPLRDCHAEDSLILAGKPMVWEPKFTFHGFRYVQIDHWPKGDPNLEDLEAIVIHTDMQRTGWFECSDPMVNQLHENICWGMKGNFVSIPTDCPQRDERLGWTGDIQIFSPTASFLYDTFGMLSGWLKDLAIEQNEANGVVPIVIPNILPRSYTQPQAAWSDAAVITPWDLYNAFGDRQIFQDQLDSMKQWLEKGIKRQSNGLWDPDTDQLGDWLDPDAPPEDAGKGKTDPHLVANAYLVHVTKLFQKICTILGRKDEASQYKSETDRLKKRFQVEYMTSTGRLAPNTMTSISLALSFDLYNSAEQVRCATKSLSKIIRSNNFRIGTGFVGTPIILPSLTATSQTQLAYRMLLEKKCPSWLYPITMGATTMWERWDSMLPDGSINPGSMTSFNHYALGSVGAWLHSTVGGISAKEPGWKVVRFEPVPGGTMTWAKVRHLSPYGEVKCEWQVKAERLVVKIEVPLNCTGEVKLPGKQEVNIVGSGKHEFEVEYEAQEWPPKAIFGTFADPQKDEF</sequence>
<dbReference type="InterPro" id="IPR013737">
    <property type="entry name" value="Bac_rhamnosid_N"/>
</dbReference>
<dbReference type="Pfam" id="PF17389">
    <property type="entry name" value="Bac_rhamnosid6H"/>
    <property type="match status" value="1"/>
</dbReference>
<evidence type="ECO:0000256" key="2">
    <source>
        <dbReference type="ARBA" id="ARBA00012652"/>
    </source>
</evidence>
<dbReference type="PANTHER" id="PTHR33307:SF6">
    <property type="entry name" value="ALPHA-RHAMNOSIDASE (EUROFUNG)-RELATED"/>
    <property type="match status" value="1"/>
</dbReference>
<protein>
    <recommendedName>
        <fullName evidence="2">alpha-L-rhamnosidase</fullName>
        <ecNumber evidence="2">3.2.1.40</ecNumber>
    </recommendedName>
</protein>